<evidence type="ECO:0000256" key="1">
    <source>
        <dbReference type="SAM" id="Phobius"/>
    </source>
</evidence>
<feature type="transmembrane region" description="Helical" evidence="1">
    <location>
        <begin position="20"/>
        <end position="40"/>
    </location>
</feature>
<dbReference type="Pfam" id="PF04964">
    <property type="entry name" value="Flp_Fap"/>
    <property type="match status" value="1"/>
</dbReference>
<dbReference type="InterPro" id="IPR007047">
    <property type="entry name" value="Flp_Fap"/>
</dbReference>
<dbReference type="EMBL" id="UOEK01000262">
    <property type="protein sequence ID" value="VAW03577.1"/>
    <property type="molecule type" value="Genomic_DNA"/>
</dbReference>
<keyword evidence="1" id="KW-0812">Transmembrane</keyword>
<evidence type="ECO:0000313" key="2">
    <source>
        <dbReference type="EMBL" id="VAW03577.1"/>
    </source>
</evidence>
<gene>
    <name evidence="2" type="ORF">MNBD_ACTINO02-2595</name>
</gene>
<accession>A0A3B0SRD7</accession>
<sequence>MKLWNAIQARIASEDGASLVEYALLVALIAIVAIAAIQFVGGEVSTAFVDIGSSL</sequence>
<dbReference type="AlphaFoldDB" id="A0A3B0SRD7"/>
<keyword evidence="1" id="KW-0472">Membrane</keyword>
<protein>
    <recommendedName>
        <fullName evidence="3">Flp pilus assembly protein, pilin Flp</fullName>
    </recommendedName>
</protein>
<name>A0A3B0SRD7_9ZZZZ</name>
<proteinExistence type="predicted"/>
<reference evidence="2" key="1">
    <citation type="submission" date="2018-06" db="EMBL/GenBank/DDBJ databases">
        <authorList>
            <person name="Zhirakovskaya E."/>
        </authorList>
    </citation>
    <scope>NUCLEOTIDE SEQUENCE</scope>
</reference>
<organism evidence="2">
    <name type="scientific">hydrothermal vent metagenome</name>
    <dbReference type="NCBI Taxonomy" id="652676"/>
    <lineage>
        <taxon>unclassified sequences</taxon>
        <taxon>metagenomes</taxon>
        <taxon>ecological metagenomes</taxon>
    </lineage>
</organism>
<keyword evidence="1" id="KW-1133">Transmembrane helix</keyword>
<evidence type="ECO:0008006" key="3">
    <source>
        <dbReference type="Google" id="ProtNLM"/>
    </source>
</evidence>